<accession>A0AAE0J3L0</accession>
<evidence type="ECO:0000313" key="4">
    <source>
        <dbReference type="Proteomes" id="UP001286456"/>
    </source>
</evidence>
<dbReference type="CDD" id="cd03398">
    <property type="entry name" value="PAP2_haloperoxidase"/>
    <property type="match status" value="1"/>
</dbReference>
<dbReference type="AlphaFoldDB" id="A0AAE0J3L0"/>
<dbReference type="Proteomes" id="UP001286456">
    <property type="component" value="Unassembled WGS sequence"/>
</dbReference>
<organism evidence="3 4">
    <name type="scientific">Cercophora scortea</name>
    <dbReference type="NCBI Taxonomy" id="314031"/>
    <lineage>
        <taxon>Eukaryota</taxon>
        <taxon>Fungi</taxon>
        <taxon>Dikarya</taxon>
        <taxon>Ascomycota</taxon>
        <taxon>Pezizomycotina</taxon>
        <taxon>Sordariomycetes</taxon>
        <taxon>Sordariomycetidae</taxon>
        <taxon>Sordariales</taxon>
        <taxon>Lasiosphaeriaceae</taxon>
        <taxon>Cercophora</taxon>
    </lineage>
</organism>
<dbReference type="InterPro" id="IPR036938">
    <property type="entry name" value="PAP2/HPO_sf"/>
</dbReference>
<evidence type="ECO:0000313" key="3">
    <source>
        <dbReference type="EMBL" id="KAK3335905.1"/>
    </source>
</evidence>
<dbReference type="Gene3D" id="1.10.606.20">
    <property type="match status" value="1"/>
</dbReference>
<sequence>MRAFVLPLVAAAAVANAAYPGDIVQYWVDQSGILVNGTIIGGLQSPPSAWYAAIVQGAVYKAAYTSRHESLASQQLAVSHAAHNAIAWVFHGTRNYGAVDAALRAVIPAIGLDPSSADGKEAVKRGQDAARKVAEARYDDKINNFVDYVYGPKNPGVYQQSPGANAFPDTPQARYVVPFAGLGDISRFRSPAPPNVTDKEYEAYLLYVKEQGSQASAVRKSFDTDTAYFWRESSITVWNRLAHGVIGNSLATKVVESAKFYAQLNYALANAGFAAWDTKFYYNAWRPVTAIQRTDIWLSTGTNVSDPGWIPLLRPTPSHQDYPSTHSTFGGAAAAVIRLYNGGNDKISSTVSSNVTLDNRGVITRTFTNLTEAAEQNAASRVFGGIHFTFAGSAGIALGDAVARETLKRFDSHWDDF</sequence>
<evidence type="ECO:0000259" key="2">
    <source>
        <dbReference type="Pfam" id="PF01569"/>
    </source>
</evidence>
<name>A0AAE0J3L0_9PEZI</name>
<dbReference type="InterPro" id="IPR000326">
    <property type="entry name" value="PAP2/HPO"/>
</dbReference>
<dbReference type="SUPFAM" id="SSF48317">
    <property type="entry name" value="Acid phosphatase/Vanadium-dependent haloperoxidase"/>
    <property type="match status" value="1"/>
</dbReference>
<dbReference type="PANTHER" id="PTHR34599:SF2">
    <property type="entry name" value="TRAF-TYPE DOMAIN-CONTAINING PROTEIN"/>
    <property type="match status" value="1"/>
</dbReference>
<dbReference type="Pfam" id="PF01569">
    <property type="entry name" value="PAP2"/>
    <property type="match status" value="1"/>
</dbReference>
<protein>
    <submittedName>
        <fullName evidence="3">Phosphatidic acid phosphatase type 2/haloperoxidase</fullName>
    </submittedName>
</protein>
<proteinExistence type="predicted"/>
<comment type="caution">
    <text evidence="3">The sequence shown here is derived from an EMBL/GenBank/DDBJ whole genome shotgun (WGS) entry which is preliminary data.</text>
</comment>
<reference evidence="3" key="1">
    <citation type="journal article" date="2023" name="Mol. Phylogenet. Evol.">
        <title>Genome-scale phylogeny and comparative genomics of the fungal order Sordariales.</title>
        <authorList>
            <person name="Hensen N."/>
            <person name="Bonometti L."/>
            <person name="Westerberg I."/>
            <person name="Brannstrom I.O."/>
            <person name="Guillou S."/>
            <person name="Cros-Aarteil S."/>
            <person name="Calhoun S."/>
            <person name="Haridas S."/>
            <person name="Kuo A."/>
            <person name="Mondo S."/>
            <person name="Pangilinan J."/>
            <person name="Riley R."/>
            <person name="LaButti K."/>
            <person name="Andreopoulos B."/>
            <person name="Lipzen A."/>
            <person name="Chen C."/>
            <person name="Yan M."/>
            <person name="Daum C."/>
            <person name="Ng V."/>
            <person name="Clum A."/>
            <person name="Steindorff A."/>
            <person name="Ohm R.A."/>
            <person name="Martin F."/>
            <person name="Silar P."/>
            <person name="Natvig D.O."/>
            <person name="Lalanne C."/>
            <person name="Gautier V."/>
            <person name="Ament-Velasquez S.L."/>
            <person name="Kruys A."/>
            <person name="Hutchinson M.I."/>
            <person name="Powell A.J."/>
            <person name="Barry K."/>
            <person name="Miller A.N."/>
            <person name="Grigoriev I.V."/>
            <person name="Debuchy R."/>
            <person name="Gladieux P."/>
            <person name="Hiltunen Thoren M."/>
            <person name="Johannesson H."/>
        </authorList>
    </citation>
    <scope>NUCLEOTIDE SEQUENCE</scope>
    <source>
        <strain evidence="3">SMH4131-1</strain>
    </source>
</reference>
<dbReference type="InterPro" id="IPR052559">
    <property type="entry name" value="V-haloperoxidase"/>
</dbReference>
<gene>
    <name evidence="3" type="ORF">B0T19DRAFT_436722</name>
</gene>
<feature type="chain" id="PRO_5042250866" evidence="1">
    <location>
        <begin position="18"/>
        <end position="417"/>
    </location>
</feature>
<keyword evidence="4" id="KW-1185">Reference proteome</keyword>
<evidence type="ECO:0000256" key="1">
    <source>
        <dbReference type="SAM" id="SignalP"/>
    </source>
</evidence>
<dbReference type="EMBL" id="JAUEPO010000001">
    <property type="protein sequence ID" value="KAK3335905.1"/>
    <property type="molecule type" value="Genomic_DNA"/>
</dbReference>
<reference evidence="3" key="2">
    <citation type="submission" date="2023-06" db="EMBL/GenBank/DDBJ databases">
        <authorList>
            <consortium name="Lawrence Berkeley National Laboratory"/>
            <person name="Haridas S."/>
            <person name="Hensen N."/>
            <person name="Bonometti L."/>
            <person name="Westerberg I."/>
            <person name="Brannstrom I.O."/>
            <person name="Guillou S."/>
            <person name="Cros-Aarteil S."/>
            <person name="Calhoun S."/>
            <person name="Kuo A."/>
            <person name="Mondo S."/>
            <person name="Pangilinan J."/>
            <person name="Riley R."/>
            <person name="Labutti K."/>
            <person name="Andreopoulos B."/>
            <person name="Lipzen A."/>
            <person name="Chen C."/>
            <person name="Yanf M."/>
            <person name="Daum C."/>
            <person name="Ng V."/>
            <person name="Clum A."/>
            <person name="Steindorff A."/>
            <person name="Ohm R."/>
            <person name="Martin F."/>
            <person name="Silar P."/>
            <person name="Natvig D."/>
            <person name="Lalanne C."/>
            <person name="Gautier V."/>
            <person name="Ament-Velasquez S.L."/>
            <person name="Kruys A."/>
            <person name="Hutchinson M.I."/>
            <person name="Powell A.J."/>
            <person name="Barry K."/>
            <person name="Miller A.N."/>
            <person name="Grigoriev I.V."/>
            <person name="Debuchy R."/>
            <person name="Gladieux P."/>
            <person name="Thoren M.H."/>
            <person name="Johannesson H."/>
        </authorList>
    </citation>
    <scope>NUCLEOTIDE SEQUENCE</scope>
    <source>
        <strain evidence="3">SMH4131-1</strain>
    </source>
</reference>
<dbReference type="PANTHER" id="PTHR34599">
    <property type="entry name" value="PEROXIDASE-RELATED"/>
    <property type="match status" value="1"/>
</dbReference>
<keyword evidence="1" id="KW-0732">Signal</keyword>
<feature type="signal peptide" evidence="1">
    <location>
        <begin position="1"/>
        <end position="17"/>
    </location>
</feature>
<feature type="domain" description="Phosphatidic acid phosphatase type 2/haloperoxidase" evidence="2">
    <location>
        <begin position="261"/>
        <end position="406"/>
    </location>
</feature>